<reference evidence="1" key="1">
    <citation type="submission" date="2014-11" db="EMBL/GenBank/DDBJ databases">
        <authorList>
            <person name="Amaro Gonzalez C."/>
        </authorList>
    </citation>
    <scope>NUCLEOTIDE SEQUENCE</scope>
</reference>
<reference evidence="1" key="2">
    <citation type="journal article" date="2015" name="Fish Shellfish Immunol.">
        <title>Early steps in the European eel (Anguilla anguilla)-Vibrio vulnificus interaction in the gills: Role of the RtxA13 toxin.</title>
        <authorList>
            <person name="Callol A."/>
            <person name="Pajuelo D."/>
            <person name="Ebbesson L."/>
            <person name="Teles M."/>
            <person name="MacKenzie S."/>
            <person name="Amaro C."/>
        </authorList>
    </citation>
    <scope>NUCLEOTIDE SEQUENCE</scope>
</reference>
<accession>A0A0E9VWP6</accession>
<evidence type="ECO:0000313" key="1">
    <source>
        <dbReference type="EMBL" id="JAH81693.1"/>
    </source>
</evidence>
<dbReference type="AlphaFoldDB" id="A0A0E9VWP6"/>
<proteinExistence type="predicted"/>
<organism evidence="1">
    <name type="scientific">Anguilla anguilla</name>
    <name type="common">European freshwater eel</name>
    <name type="synonym">Muraena anguilla</name>
    <dbReference type="NCBI Taxonomy" id="7936"/>
    <lineage>
        <taxon>Eukaryota</taxon>
        <taxon>Metazoa</taxon>
        <taxon>Chordata</taxon>
        <taxon>Craniata</taxon>
        <taxon>Vertebrata</taxon>
        <taxon>Euteleostomi</taxon>
        <taxon>Actinopterygii</taxon>
        <taxon>Neopterygii</taxon>
        <taxon>Teleostei</taxon>
        <taxon>Anguilliformes</taxon>
        <taxon>Anguillidae</taxon>
        <taxon>Anguilla</taxon>
    </lineage>
</organism>
<dbReference type="EMBL" id="GBXM01026884">
    <property type="protein sequence ID" value="JAH81693.1"/>
    <property type="molecule type" value="Transcribed_RNA"/>
</dbReference>
<name>A0A0E9VWP6_ANGAN</name>
<protein>
    <submittedName>
        <fullName evidence="1">Uncharacterized protein</fullName>
    </submittedName>
</protein>
<sequence>MFINKFLVLGNFGTGSNSELVLDT</sequence>